<name>A0A2N5S382_9BASI</name>
<feature type="region of interest" description="Disordered" evidence="1">
    <location>
        <begin position="457"/>
        <end position="487"/>
    </location>
</feature>
<reference evidence="2 3" key="1">
    <citation type="submission" date="2017-11" db="EMBL/GenBank/DDBJ databases">
        <title>De novo assembly and phasing of dikaryotic genomes from two isolates of Puccinia coronata f. sp. avenae, the causal agent of oat crown rust.</title>
        <authorList>
            <person name="Miller M.E."/>
            <person name="Zhang Y."/>
            <person name="Omidvar V."/>
            <person name="Sperschneider J."/>
            <person name="Schwessinger B."/>
            <person name="Raley C."/>
            <person name="Palmer J.M."/>
            <person name="Garnica D."/>
            <person name="Upadhyaya N."/>
            <person name="Rathjen J."/>
            <person name="Taylor J.M."/>
            <person name="Park R.F."/>
            <person name="Dodds P.N."/>
            <person name="Hirsch C.D."/>
            <person name="Kianian S.F."/>
            <person name="Figueroa M."/>
        </authorList>
    </citation>
    <scope>NUCLEOTIDE SEQUENCE [LARGE SCALE GENOMIC DNA]</scope>
    <source>
        <strain evidence="2">12NC29</strain>
    </source>
</reference>
<keyword evidence="3" id="KW-1185">Reference proteome</keyword>
<feature type="region of interest" description="Disordered" evidence="1">
    <location>
        <begin position="328"/>
        <end position="413"/>
    </location>
</feature>
<feature type="region of interest" description="Disordered" evidence="1">
    <location>
        <begin position="140"/>
        <end position="168"/>
    </location>
</feature>
<comment type="caution">
    <text evidence="2">The sequence shown here is derived from an EMBL/GenBank/DDBJ whole genome shotgun (WGS) entry which is preliminary data.</text>
</comment>
<feature type="compositionally biased region" description="Polar residues" evidence="1">
    <location>
        <begin position="207"/>
        <end position="220"/>
    </location>
</feature>
<feature type="compositionally biased region" description="Polar residues" evidence="1">
    <location>
        <begin position="157"/>
        <end position="167"/>
    </location>
</feature>
<evidence type="ECO:0000313" key="3">
    <source>
        <dbReference type="Proteomes" id="UP000235388"/>
    </source>
</evidence>
<accession>A0A2N5S382</accession>
<protein>
    <submittedName>
        <fullName evidence="2">Uncharacterized protein</fullName>
    </submittedName>
</protein>
<feature type="region of interest" description="Disordered" evidence="1">
    <location>
        <begin position="201"/>
        <end position="259"/>
    </location>
</feature>
<gene>
    <name evidence="2" type="ORF">PCANC_25640</name>
</gene>
<dbReference type="OrthoDB" id="2518924at2759"/>
<dbReference type="EMBL" id="PGCJ01001208">
    <property type="protein sequence ID" value="PLW07696.1"/>
    <property type="molecule type" value="Genomic_DNA"/>
</dbReference>
<evidence type="ECO:0000313" key="2">
    <source>
        <dbReference type="EMBL" id="PLW07696.1"/>
    </source>
</evidence>
<evidence type="ECO:0000256" key="1">
    <source>
        <dbReference type="SAM" id="MobiDB-lite"/>
    </source>
</evidence>
<feature type="compositionally biased region" description="Low complexity" evidence="1">
    <location>
        <begin position="461"/>
        <end position="481"/>
    </location>
</feature>
<dbReference type="Proteomes" id="UP000235388">
    <property type="component" value="Unassembled WGS sequence"/>
</dbReference>
<feature type="region of interest" description="Disordered" evidence="1">
    <location>
        <begin position="57"/>
        <end position="90"/>
    </location>
</feature>
<feature type="compositionally biased region" description="Polar residues" evidence="1">
    <location>
        <begin position="379"/>
        <end position="396"/>
    </location>
</feature>
<dbReference type="AlphaFoldDB" id="A0A2N5S382"/>
<feature type="region of interest" description="Disordered" evidence="1">
    <location>
        <begin position="286"/>
        <end position="310"/>
    </location>
</feature>
<sequence length="595" mass="64956">MMTMIGPPQSILNRRSRSIDPCMPLDRRDDHIHAPAENRETILHAVLRQHITHLLALPAEEEEEEEEDNDDDDNPDKEEEQHQPVKPLSLTRTLSLSSLQHRYPHSECCSPTSIYSHNTSVDSPPSIPLALIPAIILSSDSDPHHLSQPQPHPQPGCTPSSHPSQEDSCLPALLSYSLTPKQNTAMSSSLLPQKLRSRFMPSKSAVPLNTKSHGTPSSTRPAPVQVPPSNVGLVIDPDSWVHSDDSDEEGPADAKGNKPAGMVVVAEDDDEVPLSQLRKTRLCSMGELASSRKPVSPPAPEPGVVGDADPTRFSKVLKRYCSSRSLRSLCKKGGAQSPATAPPSLPDRPRVHYQPAAAAAAAAKQRSSQAPGNGPQGRTLRSATSFPDLSQRLSSPNHPPPTPLTARPGNAFLPYPPSLSSPSIVNMAALTPQLSPSNQYLLFPRSAKPGALEFPTPPSSISPTTRSLKLSSPQSSVVSARSSERDVYRRMRRRHISEIHSLHHHHHHRPQPSNASSIGQVSSPLSPPIDGSLYSKLNDAQRRALLQRSDLLYHNLTSHLEAFAHEMIRSSQHISHHHPHLPHPHLFQYDVVGAY</sequence>
<proteinExistence type="predicted"/>
<feature type="region of interest" description="Disordered" evidence="1">
    <location>
        <begin position="501"/>
        <end position="524"/>
    </location>
</feature>
<organism evidence="2 3">
    <name type="scientific">Puccinia coronata f. sp. avenae</name>
    <dbReference type="NCBI Taxonomy" id="200324"/>
    <lineage>
        <taxon>Eukaryota</taxon>
        <taxon>Fungi</taxon>
        <taxon>Dikarya</taxon>
        <taxon>Basidiomycota</taxon>
        <taxon>Pucciniomycotina</taxon>
        <taxon>Pucciniomycetes</taxon>
        <taxon>Pucciniales</taxon>
        <taxon>Pucciniaceae</taxon>
        <taxon>Puccinia</taxon>
    </lineage>
</organism>
<feature type="compositionally biased region" description="Acidic residues" evidence="1">
    <location>
        <begin position="59"/>
        <end position="78"/>
    </location>
</feature>
<feature type="compositionally biased region" description="Polar residues" evidence="1">
    <location>
        <begin position="511"/>
        <end position="524"/>
    </location>
</feature>